<reference evidence="2" key="1">
    <citation type="submission" date="2016-10" db="EMBL/GenBank/DDBJ databases">
        <authorList>
            <person name="Varghese N."/>
            <person name="Submissions S."/>
        </authorList>
    </citation>
    <scope>NUCLEOTIDE SEQUENCE [LARGE SCALE GENOMIC DNA]</scope>
    <source>
        <strain evidence="2">CGMCC 1.4250</strain>
    </source>
</reference>
<dbReference type="STRING" id="334253.SAMN04487943_110116"/>
<name>A0A1I4P7S5_9BACI</name>
<evidence type="ECO:0000313" key="1">
    <source>
        <dbReference type="EMBL" id="SFM23656.1"/>
    </source>
</evidence>
<protein>
    <submittedName>
        <fullName evidence="1">Uncharacterized protein</fullName>
    </submittedName>
</protein>
<dbReference type="RefSeq" id="WP_091484897.1">
    <property type="nucleotide sequence ID" value="NZ_FOTR01000010.1"/>
</dbReference>
<dbReference type="Proteomes" id="UP000198565">
    <property type="component" value="Unassembled WGS sequence"/>
</dbReference>
<keyword evidence="2" id="KW-1185">Reference proteome</keyword>
<proteinExistence type="predicted"/>
<accession>A0A1I4P7S5</accession>
<organism evidence="1 2">
    <name type="scientific">Gracilibacillus orientalis</name>
    <dbReference type="NCBI Taxonomy" id="334253"/>
    <lineage>
        <taxon>Bacteria</taxon>
        <taxon>Bacillati</taxon>
        <taxon>Bacillota</taxon>
        <taxon>Bacilli</taxon>
        <taxon>Bacillales</taxon>
        <taxon>Bacillaceae</taxon>
        <taxon>Gracilibacillus</taxon>
    </lineage>
</organism>
<gene>
    <name evidence="1" type="ORF">SAMN04487943_110116</name>
</gene>
<dbReference type="AlphaFoldDB" id="A0A1I4P7S5"/>
<dbReference type="OrthoDB" id="1683192at2"/>
<sequence length="202" mass="23311">MKIVLNNDQKSLMLDNTNNIKAVIQAVNKLIGTELILSHLIIDDQTIYIDYETYIGDHLKDIHVINVIGRTKPEFINETLLTAETYLENSFTVINKLIDQLLKQPSDDTWKTFTQLTDGIQWLTDIIFMIDRMEERPTNWQAYVEVYHQLEENVAELADALDNQDTILIADVINYEIKAIFETLIELITNTIDQEGSRPNAN</sequence>
<evidence type="ECO:0000313" key="2">
    <source>
        <dbReference type="Proteomes" id="UP000198565"/>
    </source>
</evidence>
<dbReference type="EMBL" id="FOTR01000010">
    <property type="protein sequence ID" value="SFM23656.1"/>
    <property type="molecule type" value="Genomic_DNA"/>
</dbReference>